<keyword evidence="7" id="KW-0067">ATP-binding</keyword>
<proteinExistence type="inferred from homology"/>
<evidence type="ECO:0000256" key="1">
    <source>
        <dbReference type="ARBA" id="ARBA00004686"/>
    </source>
</evidence>
<dbReference type="GO" id="GO:0046084">
    <property type="term" value="P:adenine biosynthetic process"/>
    <property type="evidence" value="ECO:0007669"/>
    <property type="project" value="TreeGrafter"/>
</dbReference>
<dbReference type="PANTHER" id="PTHR10520:SF12">
    <property type="entry name" value="TRIFUNCTIONAL PURINE BIOSYNTHETIC PROTEIN ADENOSINE-3"/>
    <property type="match status" value="1"/>
</dbReference>
<dbReference type="InterPro" id="IPR010918">
    <property type="entry name" value="PurM-like_C_dom"/>
</dbReference>
<gene>
    <name evidence="14" type="ORF">DN068_19505</name>
</gene>
<dbReference type="InterPro" id="IPR036676">
    <property type="entry name" value="PurM-like_C_sf"/>
</dbReference>
<dbReference type="EC" id="6.3.3.1" evidence="3"/>
<evidence type="ECO:0000256" key="7">
    <source>
        <dbReference type="ARBA" id="ARBA00022840"/>
    </source>
</evidence>
<keyword evidence="15" id="KW-1185">Reference proteome</keyword>
<dbReference type="InterPro" id="IPR036921">
    <property type="entry name" value="PurM-like_N_sf"/>
</dbReference>
<sequence>MTDNNRYNLRGVSAQKEDVHRAIQKLDKGLYPNAFCKIYPDFWGNDEAYCNLMHADGAGTKSSLAYLYWKETGDLSVWKGIAIDSIVMNIDDLLCVGATGPFTYSSTIGRNKNLIPGEVISEIINGTQSYFDKLKEYGIDVMLMGGETADVGDLVRTVIVDGTMACRMRRDKLVTTEKMVPGDVVVSLASYGQATYEEEYNSGMGSNGLTSARHELLKKEYKTKYPESVDPNLPDEVVYNGTYGLQDATETPLNVGKMILSPTRTYAPVVLKVLQQHFDKIHGIIHCSGGGQSKVLHYLPQPLRVVKDNLLPVPPLFTMIQKSAGTDWREMYQVFNMGQRLEIYTDKETAASIVEISKSFGIDAVISGHVEAAEQKEVVIESPYGRFIYH</sequence>
<evidence type="ECO:0000256" key="3">
    <source>
        <dbReference type="ARBA" id="ARBA00013047"/>
    </source>
</evidence>
<dbReference type="Proteomes" id="UP000248745">
    <property type="component" value="Unassembled WGS sequence"/>
</dbReference>
<dbReference type="RefSeq" id="WP_111000632.1">
    <property type="nucleotide sequence ID" value="NZ_QKTW01000026.1"/>
</dbReference>
<name>A0A2W2AT72_9BACT</name>
<protein>
    <recommendedName>
        <fullName evidence="4">Phosphoribosylformylglycinamidine cyclo-ligase</fullName>
        <ecNumber evidence="3">6.3.3.1</ecNumber>
    </recommendedName>
    <alternativeName>
        <fullName evidence="9">AIR synthase</fullName>
    </alternativeName>
    <alternativeName>
        <fullName evidence="10">AIRS</fullName>
    </alternativeName>
    <alternativeName>
        <fullName evidence="8">Phosphoribosyl-aminoimidazole synthetase</fullName>
    </alternativeName>
</protein>
<comment type="similarity">
    <text evidence="2">Belongs to the AIR synthase family.</text>
</comment>
<dbReference type="Gene3D" id="3.90.650.10">
    <property type="entry name" value="PurM-like C-terminal domain"/>
    <property type="match status" value="1"/>
</dbReference>
<dbReference type="Gene3D" id="3.30.1330.10">
    <property type="entry name" value="PurM-like, N-terminal domain"/>
    <property type="match status" value="1"/>
</dbReference>
<accession>A0A2W2AT72</accession>
<evidence type="ECO:0000313" key="15">
    <source>
        <dbReference type="Proteomes" id="UP000248745"/>
    </source>
</evidence>
<dbReference type="UniPathway" id="UPA00074">
    <property type="reaction ID" value="UER00129"/>
</dbReference>
<dbReference type="GO" id="GO:0005829">
    <property type="term" value="C:cytosol"/>
    <property type="evidence" value="ECO:0007669"/>
    <property type="project" value="TreeGrafter"/>
</dbReference>
<keyword evidence="6" id="KW-0547">Nucleotide-binding</keyword>
<evidence type="ECO:0000256" key="5">
    <source>
        <dbReference type="ARBA" id="ARBA00022598"/>
    </source>
</evidence>
<dbReference type="EMBL" id="QKTW01000026">
    <property type="protein sequence ID" value="PZF71164.1"/>
    <property type="molecule type" value="Genomic_DNA"/>
</dbReference>
<dbReference type="AlphaFoldDB" id="A0A2W2AT72"/>
<dbReference type="InterPro" id="IPR004733">
    <property type="entry name" value="PurM_cligase"/>
</dbReference>
<dbReference type="Pfam" id="PF02769">
    <property type="entry name" value="AIRS_C"/>
    <property type="match status" value="1"/>
</dbReference>
<evidence type="ECO:0000256" key="8">
    <source>
        <dbReference type="ARBA" id="ARBA00031908"/>
    </source>
</evidence>
<dbReference type="Pfam" id="PF00586">
    <property type="entry name" value="AIRS"/>
    <property type="match status" value="1"/>
</dbReference>
<evidence type="ECO:0000256" key="4">
    <source>
        <dbReference type="ARBA" id="ARBA00020367"/>
    </source>
</evidence>
<evidence type="ECO:0000256" key="11">
    <source>
        <dbReference type="ARBA" id="ARBA00049057"/>
    </source>
</evidence>
<evidence type="ECO:0000259" key="13">
    <source>
        <dbReference type="Pfam" id="PF02769"/>
    </source>
</evidence>
<comment type="pathway">
    <text evidence="1">Purine metabolism; IMP biosynthesis via de novo pathway; 5-amino-1-(5-phospho-D-ribosyl)imidazole from N(2)-formyl-N(1)-(5-phospho-D-ribosyl)glycinamide: step 2/2.</text>
</comment>
<evidence type="ECO:0000313" key="14">
    <source>
        <dbReference type="EMBL" id="PZF71164.1"/>
    </source>
</evidence>
<dbReference type="InterPro" id="IPR016188">
    <property type="entry name" value="PurM-like_N"/>
</dbReference>
<keyword evidence="5 14" id="KW-0436">Ligase</keyword>
<organism evidence="14 15">
    <name type="scientific">Taibaiella soli</name>
    <dbReference type="NCBI Taxonomy" id="1649169"/>
    <lineage>
        <taxon>Bacteria</taxon>
        <taxon>Pseudomonadati</taxon>
        <taxon>Bacteroidota</taxon>
        <taxon>Chitinophagia</taxon>
        <taxon>Chitinophagales</taxon>
        <taxon>Chitinophagaceae</taxon>
        <taxon>Taibaiella</taxon>
    </lineage>
</organism>
<reference evidence="14 15" key="1">
    <citation type="submission" date="2018-06" db="EMBL/GenBank/DDBJ databases">
        <title>Mucibacter soli gen. nov., sp. nov., a new member of the family Chitinophagaceae producing mucin.</title>
        <authorList>
            <person name="Kim M.-K."/>
            <person name="Park S."/>
            <person name="Kim T.-S."/>
            <person name="Joung Y."/>
            <person name="Han J.-H."/>
            <person name="Kim S.B."/>
        </authorList>
    </citation>
    <scope>NUCLEOTIDE SEQUENCE [LARGE SCALE GENOMIC DNA]</scope>
    <source>
        <strain evidence="14 15">R1-15</strain>
    </source>
</reference>
<dbReference type="SUPFAM" id="SSF55326">
    <property type="entry name" value="PurM N-terminal domain-like"/>
    <property type="match status" value="1"/>
</dbReference>
<evidence type="ECO:0000256" key="2">
    <source>
        <dbReference type="ARBA" id="ARBA00010280"/>
    </source>
</evidence>
<evidence type="ECO:0000256" key="10">
    <source>
        <dbReference type="ARBA" id="ARBA00033093"/>
    </source>
</evidence>
<feature type="domain" description="PurM-like C-terminal" evidence="13">
    <location>
        <begin position="181"/>
        <end position="379"/>
    </location>
</feature>
<dbReference type="SUPFAM" id="SSF56042">
    <property type="entry name" value="PurM C-terminal domain-like"/>
    <property type="match status" value="1"/>
</dbReference>
<dbReference type="GO" id="GO:0006189">
    <property type="term" value="P:'de novo' IMP biosynthetic process"/>
    <property type="evidence" value="ECO:0007669"/>
    <property type="project" value="UniProtKB-UniPathway"/>
</dbReference>
<comment type="caution">
    <text evidence="14">The sequence shown here is derived from an EMBL/GenBank/DDBJ whole genome shotgun (WGS) entry which is preliminary data.</text>
</comment>
<dbReference type="GO" id="GO:0004641">
    <property type="term" value="F:phosphoribosylformylglycinamidine cyclo-ligase activity"/>
    <property type="evidence" value="ECO:0007669"/>
    <property type="project" value="UniProtKB-EC"/>
</dbReference>
<evidence type="ECO:0000256" key="6">
    <source>
        <dbReference type="ARBA" id="ARBA00022741"/>
    </source>
</evidence>
<dbReference type="PANTHER" id="PTHR10520">
    <property type="entry name" value="TRIFUNCTIONAL PURINE BIOSYNTHETIC PROTEIN ADENOSINE-3-RELATED"/>
    <property type="match status" value="1"/>
</dbReference>
<feature type="domain" description="PurM-like N-terminal" evidence="12">
    <location>
        <begin position="50"/>
        <end position="166"/>
    </location>
</feature>
<dbReference type="GO" id="GO:0004637">
    <property type="term" value="F:phosphoribosylamine-glycine ligase activity"/>
    <property type="evidence" value="ECO:0007669"/>
    <property type="project" value="TreeGrafter"/>
</dbReference>
<dbReference type="OrthoDB" id="9802507at2"/>
<evidence type="ECO:0000256" key="9">
    <source>
        <dbReference type="ARBA" id="ARBA00032931"/>
    </source>
</evidence>
<dbReference type="GO" id="GO:0005524">
    <property type="term" value="F:ATP binding"/>
    <property type="evidence" value="ECO:0007669"/>
    <property type="project" value="UniProtKB-KW"/>
</dbReference>
<comment type="catalytic activity">
    <reaction evidence="11">
        <text>2-formamido-N(1)-(5-O-phospho-beta-D-ribosyl)acetamidine + ATP = 5-amino-1-(5-phospho-beta-D-ribosyl)imidazole + ADP + phosphate + H(+)</text>
        <dbReference type="Rhea" id="RHEA:23032"/>
        <dbReference type="ChEBI" id="CHEBI:15378"/>
        <dbReference type="ChEBI" id="CHEBI:30616"/>
        <dbReference type="ChEBI" id="CHEBI:43474"/>
        <dbReference type="ChEBI" id="CHEBI:137981"/>
        <dbReference type="ChEBI" id="CHEBI:147287"/>
        <dbReference type="ChEBI" id="CHEBI:456216"/>
        <dbReference type="EC" id="6.3.3.1"/>
    </reaction>
</comment>
<evidence type="ECO:0000259" key="12">
    <source>
        <dbReference type="Pfam" id="PF00586"/>
    </source>
</evidence>